<organism evidence="1">
    <name type="scientific">uncultured Bacillota bacterium</name>
    <dbReference type="NCBI Taxonomy" id="344338"/>
    <lineage>
        <taxon>Bacteria</taxon>
        <taxon>Bacillati</taxon>
        <taxon>Bacillota</taxon>
        <taxon>environmental samples</taxon>
    </lineage>
</organism>
<dbReference type="SUPFAM" id="SSF48208">
    <property type="entry name" value="Six-hairpin glycosidases"/>
    <property type="match status" value="1"/>
</dbReference>
<dbReference type="AlphaFoldDB" id="A0A650ENQ0"/>
<dbReference type="InterPro" id="IPR008928">
    <property type="entry name" value="6-hairpin_glycosidase_sf"/>
</dbReference>
<gene>
    <name evidence="1" type="ORF">Firmicute1046_0270</name>
</gene>
<dbReference type="GO" id="GO:0005975">
    <property type="term" value="P:carbohydrate metabolic process"/>
    <property type="evidence" value="ECO:0007669"/>
    <property type="project" value="InterPro"/>
</dbReference>
<name>A0A650ENQ0_9FIRM</name>
<protein>
    <submittedName>
        <fullName evidence="1">Uncharacterized protein</fullName>
    </submittedName>
</protein>
<sequence length="74" mass="8693">MSAFNKLPYPTKNEIHIGKEIGDRVSWWTNGFWPGLMWLMYIGTKDEQYRRTTEHAEELLVEADAYFLLLVISA</sequence>
<dbReference type="Gene3D" id="1.50.10.10">
    <property type="match status" value="1"/>
</dbReference>
<accession>A0A650ENQ0</accession>
<evidence type="ECO:0000313" key="1">
    <source>
        <dbReference type="EMBL" id="QGT50951.1"/>
    </source>
</evidence>
<dbReference type="InterPro" id="IPR012341">
    <property type="entry name" value="6hp_glycosidase-like_sf"/>
</dbReference>
<reference evidence="1" key="1">
    <citation type="journal article" date="2020" name="J. ISSAAS">
        <title>Lactobacilli and other gastrointestinal microbiota of Peromyscus leucopus, reservoir host for agents of Lyme disease and other zoonoses in North America.</title>
        <authorList>
            <person name="Milovic A."/>
            <person name="Bassam K."/>
            <person name="Shao H."/>
            <person name="Chatzistamou I."/>
            <person name="Tufts D.M."/>
            <person name="Diuk-Wasser M."/>
            <person name="Barbour A.G."/>
        </authorList>
    </citation>
    <scope>NUCLEOTIDE SEQUENCE</scope>
    <source>
        <strain evidence="1">LL40</strain>
    </source>
</reference>
<dbReference type="EMBL" id="MN577573">
    <property type="protein sequence ID" value="QGT50951.1"/>
    <property type="molecule type" value="Genomic_DNA"/>
</dbReference>
<proteinExistence type="predicted"/>